<dbReference type="Pfam" id="PF01627">
    <property type="entry name" value="Hpt"/>
    <property type="match status" value="1"/>
</dbReference>
<feature type="domain" description="HPt" evidence="3">
    <location>
        <begin position="347"/>
        <end position="423"/>
    </location>
</feature>
<dbReference type="GO" id="GO:0004672">
    <property type="term" value="F:protein kinase activity"/>
    <property type="evidence" value="ECO:0007669"/>
    <property type="project" value="UniProtKB-ARBA"/>
</dbReference>
<evidence type="ECO:0000259" key="3">
    <source>
        <dbReference type="Pfam" id="PF01627"/>
    </source>
</evidence>
<accession>A0A1H5Z7G1</accession>
<keyword evidence="5" id="KW-1185">Reference proteome</keyword>
<keyword evidence="2" id="KW-0812">Transmembrane</keyword>
<name>A0A1H5Z7G1_9VIBR</name>
<sequence>MNSINRLFIYVATTTAAWALGIVLILHIATQEEKTNHLIDEISTSINKLQQTLFLAQPYRSQFSVQIELDIQLLHAQALQLKALNQSELLSDVTHTVYLLERFVEQATLLAKDETRLDEFIANISEKTPSLTLAGRTLSNELSSIVLDTLFNESIEPRHVYLKLEEVQRLSYQLPEPDRQQLLSLNSQASVLLSRAANTNFLVERVVNHPVIRELSQRKGQSQQVVNQQLFMVSLLSLILVGTLTLLGWRYSRSYRHSFSSLDEVDGSRLIPQAGTEPSQIPQPVDLSEGNTKYRDTVTQTTTAGVAAESAPPAFQPPSLSESVGRAIHFEKMLSTLDGDHESMLLLLGVFVAEHANDAEKLQHHLVDDVELATRIAHTLKGVSGSIFAEQLRNVAIATEHSLKETQSVSNDVLEELARHLAAAITSAEDYIANPTLSSSTING</sequence>
<keyword evidence="2" id="KW-1133">Transmembrane helix</keyword>
<dbReference type="SUPFAM" id="SSF47226">
    <property type="entry name" value="Histidine-containing phosphotransfer domain, HPT domain"/>
    <property type="match status" value="1"/>
</dbReference>
<dbReference type="InterPro" id="IPR008207">
    <property type="entry name" value="Sig_transdc_His_kin_Hpt_dom"/>
</dbReference>
<evidence type="ECO:0000256" key="2">
    <source>
        <dbReference type="SAM" id="Phobius"/>
    </source>
</evidence>
<organism evidence="4 5">
    <name type="scientific">Vibrio hangzhouensis</name>
    <dbReference type="NCBI Taxonomy" id="462991"/>
    <lineage>
        <taxon>Bacteria</taxon>
        <taxon>Pseudomonadati</taxon>
        <taxon>Pseudomonadota</taxon>
        <taxon>Gammaproteobacteria</taxon>
        <taxon>Vibrionales</taxon>
        <taxon>Vibrionaceae</taxon>
        <taxon>Vibrio</taxon>
    </lineage>
</organism>
<evidence type="ECO:0000313" key="5">
    <source>
        <dbReference type="Proteomes" id="UP000236721"/>
    </source>
</evidence>
<keyword evidence="1" id="KW-0902">Two-component regulatory system</keyword>
<protein>
    <submittedName>
        <fullName evidence="4">HPt (Histidine-containing phosphotransfer) domain-containing protein</fullName>
    </submittedName>
</protein>
<evidence type="ECO:0000256" key="1">
    <source>
        <dbReference type="ARBA" id="ARBA00023012"/>
    </source>
</evidence>
<dbReference type="Proteomes" id="UP000236721">
    <property type="component" value="Unassembled WGS sequence"/>
</dbReference>
<reference evidence="5" key="1">
    <citation type="submission" date="2016-10" db="EMBL/GenBank/DDBJ databases">
        <authorList>
            <person name="Varghese N."/>
            <person name="Submissions S."/>
        </authorList>
    </citation>
    <scope>NUCLEOTIDE SEQUENCE [LARGE SCALE GENOMIC DNA]</scope>
    <source>
        <strain evidence="5">CGMCC 1.7062</strain>
    </source>
</reference>
<dbReference type="AlphaFoldDB" id="A0A1H5Z7G1"/>
<dbReference type="InterPro" id="IPR036641">
    <property type="entry name" value="HPT_dom_sf"/>
</dbReference>
<dbReference type="GO" id="GO:0000160">
    <property type="term" value="P:phosphorelay signal transduction system"/>
    <property type="evidence" value="ECO:0007669"/>
    <property type="project" value="UniProtKB-KW"/>
</dbReference>
<dbReference type="Gene3D" id="1.20.120.160">
    <property type="entry name" value="HPT domain"/>
    <property type="match status" value="1"/>
</dbReference>
<evidence type="ECO:0000313" key="4">
    <source>
        <dbReference type="EMBL" id="SEG32222.1"/>
    </source>
</evidence>
<dbReference type="EMBL" id="FNVG01000011">
    <property type="protein sequence ID" value="SEG32222.1"/>
    <property type="molecule type" value="Genomic_DNA"/>
</dbReference>
<keyword evidence="2" id="KW-0472">Membrane</keyword>
<feature type="transmembrane region" description="Helical" evidence="2">
    <location>
        <begin position="7"/>
        <end position="29"/>
    </location>
</feature>
<proteinExistence type="predicted"/>
<dbReference type="OrthoDB" id="5913787at2"/>
<dbReference type="RefSeq" id="WP_103880635.1">
    <property type="nucleotide sequence ID" value="NZ_FNVG01000011.1"/>
</dbReference>
<gene>
    <name evidence="4" type="ORF">SAMN04488244_11119</name>
</gene>